<evidence type="ECO:0000256" key="5">
    <source>
        <dbReference type="ARBA" id="ARBA00022490"/>
    </source>
</evidence>
<organism evidence="17 18">
    <name type="scientific">Aquicoccus porphyridii</name>
    <dbReference type="NCBI Taxonomy" id="1852029"/>
    <lineage>
        <taxon>Bacteria</taxon>
        <taxon>Pseudomonadati</taxon>
        <taxon>Pseudomonadota</taxon>
        <taxon>Alphaproteobacteria</taxon>
        <taxon>Rhodobacterales</taxon>
        <taxon>Paracoccaceae</taxon>
        <taxon>Aquicoccus</taxon>
    </lineage>
</organism>
<comment type="catalytic activity">
    <reaction evidence="14">
        <text>alpha-D-glucosamine 1-phosphate + acetyl-CoA = N-acetyl-alpha-D-glucosamine 1-phosphate + CoA + H(+)</text>
        <dbReference type="Rhea" id="RHEA:13725"/>
        <dbReference type="ChEBI" id="CHEBI:15378"/>
        <dbReference type="ChEBI" id="CHEBI:57287"/>
        <dbReference type="ChEBI" id="CHEBI:57288"/>
        <dbReference type="ChEBI" id="CHEBI:57776"/>
        <dbReference type="ChEBI" id="CHEBI:58516"/>
        <dbReference type="EC" id="2.3.1.157"/>
    </reaction>
</comment>
<evidence type="ECO:0000256" key="9">
    <source>
        <dbReference type="ARBA" id="ARBA00022842"/>
    </source>
</evidence>
<proteinExistence type="inferred from homology"/>
<comment type="subcellular location">
    <subcellularLocation>
        <location evidence="2">Cytoplasm</location>
    </subcellularLocation>
</comment>
<keyword evidence="5" id="KW-0963">Cytoplasm</keyword>
<comment type="similarity">
    <text evidence="4">In the N-terminal section; belongs to the N-acetylglucosamine-1-phosphate uridyltransferase family.</text>
</comment>
<comment type="function">
    <text evidence="16">Catalyzes the last two sequential reactions in the de novo biosynthetic pathway for UDP-N-acetylglucosamine (UDP-GlcNAc). The C-terminal domain catalyzes the transfer of acetyl group from acetyl coenzyme A to glucosamine-1-phosphate (GlcN-1-P) to produce N-acetylglucosamine-1-phosphate (GlcNAc-1-P), which is converted into UDP-GlcNAc by the transfer of uridine 5-monophosphate (from uridine 5-triphosphate), a reaction catalyzed by the N-terminal domain.</text>
</comment>
<comment type="cofactor">
    <cofactor evidence="1">
        <name>Mg(2+)</name>
        <dbReference type="ChEBI" id="CHEBI:18420"/>
    </cofactor>
</comment>
<dbReference type="EC" id="2.7.7.23" evidence="17"/>
<dbReference type="Gene3D" id="2.160.10.10">
    <property type="entry name" value="Hexapeptide repeat proteins"/>
    <property type="match status" value="1"/>
</dbReference>
<dbReference type="GO" id="GO:0009252">
    <property type="term" value="P:peptidoglycan biosynthetic process"/>
    <property type="evidence" value="ECO:0007669"/>
    <property type="project" value="UniProtKB-KW"/>
</dbReference>
<dbReference type="InterPro" id="IPR001451">
    <property type="entry name" value="Hexapep"/>
</dbReference>
<evidence type="ECO:0000256" key="2">
    <source>
        <dbReference type="ARBA" id="ARBA00004496"/>
    </source>
</evidence>
<sequence length="120" mass="12591">LGARAHVGNFVELKNARLGEGSKAGHLSYLGDAELGANCNIGAGTITCNCDGANKFRTELGDDVFIGSNNSLVAPLKIGDGATTAAGSTITHEVPAKNLAFGRARQKNLENWKRPEKIKK</sequence>
<name>A0A5A9YUQ0_9RHOB</name>
<evidence type="ECO:0000256" key="6">
    <source>
        <dbReference type="ARBA" id="ARBA00022679"/>
    </source>
</evidence>
<dbReference type="GO" id="GO:0046872">
    <property type="term" value="F:metal ion binding"/>
    <property type="evidence" value="ECO:0007669"/>
    <property type="project" value="UniProtKB-KW"/>
</dbReference>
<keyword evidence="13" id="KW-0961">Cell wall biogenesis/degradation</keyword>
<evidence type="ECO:0000256" key="1">
    <source>
        <dbReference type="ARBA" id="ARBA00001946"/>
    </source>
</evidence>
<evidence type="ECO:0000256" key="10">
    <source>
        <dbReference type="ARBA" id="ARBA00022960"/>
    </source>
</evidence>
<keyword evidence="7 17" id="KW-0548">Nucleotidyltransferase</keyword>
<keyword evidence="9" id="KW-0460">Magnesium</keyword>
<keyword evidence="18" id="KW-1185">Reference proteome</keyword>
<dbReference type="Proteomes" id="UP000325291">
    <property type="component" value="Unassembled WGS sequence"/>
</dbReference>
<gene>
    <name evidence="17" type="primary">glmU</name>
    <name evidence="17" type="ORF">FLO80_22350</name>
</gene>
<dbReference type="EMBL" id="VINQ01000181">
    <property type="protein sequence ID" value="KAA0908571.1"/>
    <property type="molecule type" value="Genomic_DNA"/>
</dbReference>
<dbReference type="GO" id="GO:0071555">
    <property type="term" value="P:cell wall organization"/>
    <property type="evidence" value="ECO:0007669"/>
    <property type="project" value="UniProtKB-KW"/>
</dbReference>
<comment type="caution">
    <text evidence="17">The sequence shown here is derived from an EMBL/GenBank/DDBJ whole genome shotgun (WGS) entry which is preliminary data.</text>
</comment>
<dbReference type="RefSeq" id="WP_281287078.1">
    <property type="nucleotide sequence ID" value="NZ_VINQ01000181.1"/>
</dbReference>
<dbReference type="InterPro" id="IPR050065">
    <property type="entry name" value="GlmU-like"/>
</dbReference>
<comment type="catalytic activity">
    <reaction evidence="15">
        <text>N-acetyl-alpha-D-glucosamine 1-phosphate + UTP + H(+) = UDP-N-acetyl-alpha-D-glucosamine + diphosphate</text>
        <dbReference type="Rhea" id="RHEA:13509"/>
        <dbReference type="ChEBI" id="CHEBI:15378"/>
        <dbReference type="ChEBI" id="CHEBI:33019"/>
        <dbReference type="ChEBI" id="CHEBI:46398"/>
        <dbReference type="ChEBI" id="CHEBI:57705"/>
        <dbReference type="ChEBI" id="CHEBI:57776"/>
        <dbReference type="EC" id="2.7.7.23"/>
    </reaction>
</comment>
<reference evidence="17 18" key="1">
    <citation type="submission" date="2019-07" db="EMBL/GenBank/DDBJ databases">
        <title>Aquicoccus porphyridii gen. nov., sp. nov., isolated from a small marine red alga, Porphyridium marinum.</title>
        <authorList>
            <person name="Liu L."/>
        </authorList>
    </citation>
    <scope>NUCLEOTIDE SEQUENCE [LARGE SCALE GENOMIC DNA]</scope>
    <source>
        <strain evidence="17 18">L1 8-17</strain>
    </source>
</reference>
<evidence type="ECO:0000256" key="4">
    <source>
        <dbReference type="ARBA" id="ARBA00007947"/>
    </source>
</evidence>
<dbReference type="SUPFAM" id="SSF51161">
    <property type="entry name" value="Trimeric LpxA-like enzymes"/>
    <property type="match status" value="1"/>
</dbReference>
<keyword evidence="6 17" id="KW-0808">Transferase</keyword>
<comment type="similarity">
    <text evidence="3">In the C-terminal section; belongs to the transferase hexapeptide repeat family.</text>
</comment>
<feature type="non-terminal residue" evidence="17">
    <location>
        <position position="1"/>
    </location>
</feature>
<protein>
    <submittedName>
        <fullName evidence="17">Bifunctional N-acetylglucosamine-1-phosphate uridyltransferase/glucosamine-1-phosphate acetyltransferase</fullName>
        <ecNumber evidence="17">2.3.1.157</ecNumber>
        <ecNumber evidence="17">2.7.7.23</ecNumber>
    </submittedName>
</protein>
<keyword evidence="11" id="KW-0573">Peptidoglycan synthesis</keyword>
<evidence type="ECO:0000256" key="12">
    <source>
        <dbReference type="ARBA" id="ARBA00023315"/>
    </source>
</evidence>
<dbReference type="PANTHER" id="PTHR43584">
    <property type="entry name" value="NUCLEOTIDYL TRANSFERASE"/>
    <property type="match status" value="1"/>
</dbReference>
<keyword evidence="8" id="KW-0479">Metal-binding</keyword>
<evidence type="ECO:0000256" key="14">
    <source>
        <dbReference type="ARBA" id="ARBA00048247"/>
    </source>
</evidence>
<evidence type="ECO:0000256" key="16">
    <source>
        <dbReference type="ARBA" id="ARBA00049628"/>
    </source>
</evidence>
<evidence type="ECO:0000256" key="7">
    <source>
        <dbReference type="ARBA" id="ARBA00022695"/>
    </source>
</evidence>
<dbReference type="GO" id="GO:0003977">
    <property type="term" value="F:UDP-N-acetylglucosamine diphosphorylase activity"/>
    <property type="evidence" value="ECO:0007669"/>
    <property type="project" value="UniProtKB-EC"/>
</dbReference>
<evidence type="ECO:0000313" key="17">
    <source>
        <dbReference type="EMBL" id="KAA0908571.1"/>
    </source>
</evidence>
<evidence type="ECO:0000256" key="8">
    <source>
        <dbReference type="ARBA" id="ARBA00022723"/>
    </source>
</evidence>
<accession>A0A5A9YUQ0</accession>
<evidence type="ECO:0000313" key="18">
    <source>
        <dbReference type="Proteomes" id="UP000325291"/>
    </source>
</evidence>
<dbReference type="Pfam" id="PF00132">
    <property type="entry name" value="Hexapep"/>
    <property type="match status" value="1"/>
</dbReference>
<evidence type="ECO:0000256" key="11">
    <source>
        <dbReference type="ARBA" id="ARBA00022984"/>
    </source>
</evidence>
<keyword evidence="10" id="KW-0133">Cell shape</keyword>
<dbReference type="AlphaFoldDB" id="A0A5A9YUQ0"/>
<keyword evidence="12 17" id="KW-0012">Acyltransferase</keyword>
<dbReference type="PANTHER" id="PTHR43584:SF3">
    <property type="entry name" value="BIFUNCTIONAL PROTEIN GLMU"/>
    <property type="match status" value="1"/>
</dbReference>
<dbReference type="GO" id="GO:0019134">
    <property type="term" value="F:glucosamine-1-phosphate N-acetyltransferase activity"/>
    <property type="evidence" value="ECO:0007669"/>
    <property type="project" value="UniProtKB-EC"/>
</dbReference>
<dbReference type="GO" id="GO:0005737">
    <property type="term" value="C:cytoplasm"/>
    <property type="evidence" value="ECO:0007669"/>
    <property type="project" value="UniProtKB-SubCell"/>
</dbReference>
<dbReference type="GO" id="GO:0008360">
    <property type="term" value="P:regulation of cell shape"/>
    <property type="evidence" value="ECO:0007669"/>
    <property type="project" value="UniProtKB-KW"/>
</dbReference>
<evidence type="ECO:0000256" key="13">
    <source>
        <dbReference type="ARBA" id="ARBA00023316"/>
    </source>
</evidence>
<dbReference type="EC" id="2.3.1.157" evidence="17"/>
<dbReference type="InterPro" id="IPR011004">
    <property type="entry name" value="Trimer_LpxA-like_sf"/>
</dbReference>
<evidence type="ECO:0000256" key="3">
    <source>
        <dbReference type="ARBA" id="ARBA00007707"/>
    </source>
</evidence>
<evidence type="ECO:0000256" key="15">
    <source>
        <dbReference type="ARBA" id="ARBA00048493"/>
    </source>
</evidence>